<gene>
    <name evidence="12" type="ORF">Bhyg_11651</name>
</gene>
<dbReference type="GO" id="GO:0044208">
    <property type="term" value="P:'de novo' AMP biosynthetic process"/>
    <property type="evidence" value="ECO:0007669"/>
    <property type="project" value="TreeGrafter"/>
</dbReference>
<dbReference type="HAMAP" id="MF_00011">
    <property type="entry name" value="Adenylosucc_synth"/>
    <property type="match status" value="1"/>
</dbReference>
<dbReference type="FunFam" id="3.90.170.10:FF:000001">
    <property type="entry name" value="Adenylosuccinate synthetase"/>
    <property type="match status" value="1"/>
</dbReference>
<dbReference type="InterPro" id="IPR042110">
    <property type="entry name" value="Adenylosuccinate_synth_dom2"/>
</dbReference>
<dbReference type="PANTHER" id="PTHR11846:SF0">
    <property type="entry name" value="ADENYLOSUCCINATE SYNTHETASE"/>
    <property type="match status" value="1"/>
</dbReference>
<reference evidence="12" key="1">
    <citation type="submission" date="2022-07" db="EMBL/GenBank/DDBJ databases">
        <authorList>
            <person name="Trinca V."/>
            <person name="Uliana J.V.C."/>
            <person name="Torres T.T."/>
            <person name="Ward R.J."/>
            <person name="Monesi N."/>
        </authorList>
    </citation>
    <scope>NUCLEOTIDE SEQUENCE</scope>
    <source>
        <strain evidence="12">HSMRA1968</strain>
        <tissue evidence="12">Whole embryos</tissue>
    </source>
</reference>
<dbReference type="InterPro" id="IPR042111">
    <property type="entry name" value="Adenylosuccinate_synth_dom3"/>
</dbReference>
<feature type="active site" evidence="10">
    <location>
        <position position="156"/>
    </location>
</feature>
<dbReference type="GO" id="GO:0005525">
    <property type="term" value="F:GTP binding"/>
    <property type="evidence" value="ECO:0007669"/>
    <property type="project" value="UniProtKB-KW"/>
</dbReference>
<proteinExistence type="inferred from homology"/>
<dbReference type="GO" id="GO:0046040">
    <property type="term" value="P:IMP metabolic process"/>
    <property type="evidence" value="ECO:0007669"/>
    <property type="project" value="TreeGrafter"/>
</dbReference>
<comment type="catalytic activity">
    <reaction evidence="9 11">
        <text>IMP + L-aspartate + GTP = N(6)-(1,2-dicarboxyethyl)-AMP + GDP + phosphate + 2 H(+)</text>
        <dbReference type="Rhea" id="RHEA:15753"/>
        <dbReference type="ChEBI" id="CHEBI:15378"/>
        <dbReference type="ChEBI" id="CHEBI:29991"/>
        <dbReference type="ChEBI" id="CHEBI:37565"/>
        <dbReference type="ChEBI" id="CHEBI:43474"/>
        <dbReference type="ChEBI" id="CHEBI:57567"/>
        <dbReference type="ChEBI" id="CHEBI:58053"/>
        <dbReference type="ChEBI" id="CHEBI:58189"/>
        <dbReference type="EC" id="6.3.4.4"/>
    </reaction>
</comment>
<evidence type="ECO:0000256" key="11">
    <source>
        <dbReference type="RuleBase" id="RU000520"/>
    </source>
</evidence>
<protein>
    <recommendedName>
        <fullName evidence="11">Adenylosuccinate synthetase</fullName>
        <ecNumber evidence="11">6.3.4.4</ecNumber>
    </recommendedName>
</protein>
<evidence type="ECO:0000313" key="13">
    <source>
        <dbReference type="Proteomes" id="UP001151699"/>
    </source>
</evidence>
<dbReference type="Gene3D" id="3.40.440.10">
    <property type="entry name" value="Adenylosuccinate Synthetase, subunit A, domain 1"/>
    <property type="match status" value="1"/>
</dbReference>
<evidence type="ECO:0000256" key="8">
    <source>
        <dbReference type="ARBA" id="ARBA00023134"/>
    </source>
</evidence>
<evidence type="ECO:0000313" key="12">
    <source>
        <dbReference type="EMBL" id="KAJ6638913.1"/>
    </source>
</evidence>
<dbReference type="NCBIfam" id="NF002223">
    <property type="entry name" value="PRK01117.1"/>
    <property type="match status" value="1"/>
</dbReference>
<evidence type="ECO:0000256" key="9">
    <source>
        <dbReference type="ARBA" id="ARBA00050432"/>
    </source>
</evidence>
<dbReference type="FunFam" id="1.10.300.10:FF:000002">
    <property type="entry name" value="Adenylosuccinate synthetase, chloroplastic"/>
    <property type="match status" value="1"/>
</dbReference>
<dbReference type="PROSITE" id="PS01266">
    <property type="entry name" value="ADENYLOSUCCIN_SYN_1"/>
    <property type="match status" value="1"/>
</dbReference>
<dbReference type="GO" id="GO:0004019">
    <property type="term" value="F:adenylosuccinate synthase activity"/>
    <property type="evidence" value="ECO:0007669"/>
    <property type="project" value="UniProtKB-EC"/>
</dbReference>
<dbReference type="EC" id="6.3.4.4" evidence="11"/>
<keyword evidence="7 11" id="KW-0460">Magnesium</keyword>
<comment type="pathway">
    <text evidence="11">Purine metabolism; AMP biosynthesis via de novo pathway; AMP from IMP: step 1/2.</text>
</comment>
<dbReference type="InterPro" id="IPR042109">
    <property type="entry name" value="Adenylosuccinate_synth_dom1"/>
</dbReference>
<name>A0A9Q0S0I7_9DIPT</name>
<sequence length="438" mass="47984">TLVNGSSNDSRFNSKVTVVLGAQWGDEGKGKVVDMIATDVDVVCRCQGGNNAGHTVVVNGVEFDFHLLPSGIINEKCVSLIGNGVVIHLPGLFDELAKNEAKGLHDWQNRLIVSDRAHLVFDFHQQVDGLQEAEKANTGKSLGTTKKGIGPCYASKATRNGIRVCDLLGDFNLFSEKFASIVSTYEKLFPNFKVDVDAELDRYREYAEKLRPMVKDTINYLYHALKEGRSVLVEGANAAMLDIDFGTYPYVTSSNCSIGGVLTGLGLPPQAIGEIIGVVKVYTTRVGDGPFPTEQLNDIGELLQTRGAEIGVTTKRKRRCGWLDLPLLHYTGIVNGYTAICLTKLDILDTLAEIKVGVGYKIDGVKTNIYPGSISDLAKVEVEYKTLPGWQASTTNVREFQQLPRQAQAYVRFIEKELQVPVRWVGVGKGRESIINVN</sequence>
<accession>A0A9Q0S0I7</accession>
<dbReference type="Pfam" id="PF00709">
    <property type="entry name" value="Adenylsucc_synt"/>
    <property type="match status" value="1"/>
</dbReference>
<dbReference type="InterPro" id="IPR001114">
    <property type="entry name" value="Adenylosuccinate_synthetase"/>
</dbReference>
<comment type="caution">
    <text evidence="12">The sequence shown here is derived from an EMBL/GenBank/DDBJ whole genome shotgun (WGS) entry which is preliminary data.</text>
</comment>
<comment type="cofactor">
    <cofactor evidence="1">
        <name>Mg(2+)</name>
        <dbReference type="ChEBI" id="CHEBI:18420"/>
    </cofactor>
</comment>
<dbReference type="InterPro" id="IPR033128">
    <property type="entry name" value="Adenylosuccin_syn_Lys_AS"/>
</dbReference>
<keyword evidence="3 11" id="KW-0436">Ligase</keyword>
<evidence type="ECO:0000256" key="10">
    <source>
        <dbReference type="PROSITE-ProRule" id="PRU10134"/>
    </source>
</evidence>
<dbReference type="PANTHER" id="PTHR11846">
    <property type="entry name" value="ADENYLOSUCCINATE SYNTHETASE"/>
    <property type="match status" value="1"/>
</dbReference>
<dbReference type="InterPro" id="IPR027417">
    <property type="entry name" value="P-loop_NTPase"/>
</dbReference>
<dbReference type="PROSITE" id="PS00513">
    <property type="entry name" value="ADENYLOSUCCIN_SYN_2"/>
    <property type="match status" value="1"/>
</dbReference>
<dbReference type="SUPFAM" id="SSF52540">
    <property type="entry name" value="P-loop containing nucleoside triphosphate hydrolases"/>
    <property type="match status" value="1"/>
</dbReference>
<evidence type="ECO:0000256" key="2">
    <source>
        <dbReference type="ARBA" id="ARBA00011738"/>
    </source>
</evidence>
<dbReference type="SMART" id="SM00788">
    <property type="entry name" value="Adenylsucc_synt"/>
    <property type="match status" value="1"/>
</dbReference>
<dbReference type="CDD" id="cd03108">
    <property type="entry name" value="AdSS"/>
    <property type="match status" value="1"/>
</dbReference>
<dbReference type="AlphaFoldDB" id="A0A9Q0S0I7"/>
<keyword evidence="8 11" id="KW-0342">GTP-binding</keyword>
<dbReference type="OrthoDB" id="10265645at2759"/>
<dbReference type="InterPro" id="IPR018220">
    <property type="entry name" value="Adenylosuccin_syn_GTP-bd"/>
</dbReference>
<keyword evidence="6 11" id="KW-0658">Purine biosynthesis</keyword>
<organism evidence="12 13">
    <name type="scientific">Pseudolycoriella hygida</name>
    <dbReference type="NCBI Taxonomy" id="35572"/>
    <lineage>
        <taxon>Eukaryota</taxon>
        <taxon>Metazoa</taxon>
        <taxon>Ecdysozoa</taxon>
        <taxon>Arthropoda</taxon>
        <taxon>Hexapoda</taxon>
        <taxon>Insecta</taxon>
        <taxon>Pterygota</taxon>
        <taxon>Neoptera</taxon>
        <taxon>Endopterygota</taxon>
        <taxon>Diptera</taxon>
        <taxon>Nematocera</taxon>
        <taxon>Sciaroidea</taxon>
        <taxon>Sciaridae</taxon>
        <taxon>Pseudolycoriella</taxon>
    </lineage>
</organism>
<comment type="similarity">
    <text evidence="11">Belongs to the adenylosuccinate synthetase family.</text>
</comment>
<dbReference type="Gene3D" id="3.90.170.10">
    <property type="entry name" value="Adenylosuccinate Synthetase, subunit A, domain 3"/>
    <property type="match status" value="1"/>
</dbReference>
<evidence type="ECO:0000256" key="4">
    <source>
        <dbReference type="ARBA" id="ARBA00022723"/>
    </source>
</evidence>
<evidence type="ECO:0000256" key="3">
    <source>
        <dbReference type="ARBA" id="ARBA00022598"/>
    </source>
</evidence>
<dbReference type="GO" id="GO:0005737">
    <property type="term" value="C:cytoplasm"/>
    <property type="evidence" value="ECO:0007669"/>
    <property type="project" value="TreeGrafter"/>
</dbReference>
<keyword evidence="4 11" id="KW-0479">Metal-binding</keyword>
<evidence type="ECO:0000256" key="6">
    <source>
        <dbReference type="ARBA" id="ARBA00022755"/>
    </source>
</evidence>
<comment type="function">
    <text evidence="11">Plays an important role in the de novo pathway of purine nucleotide biosynthesis.</text>
</comment>
<feature type="non-terminal residue" evidence="12">
    <location>
        <position position="1"/>
    </location>
</feature>
<keyword evidence="13" id="KW-1185">Reference proteome</keyword>
<keyword evidence="5 11" id="KW-0547">Nucleotide-binding</keyword>
<evidence type="ECO:0000256" key="5">
    <source>
        <dbReference type="ARBA" id="ARBA00022741"/>
    </source>
</evidence>
<dbReference type="Gene3D" id="1.10.300.10">
    <property type="entry name" value="Adenylosuccinate Synthetase, subunit A, domain 2"/>
    <property type="match status" value="1"/>
</dbReference>
<dbReference type="Proteomes" id="UP001151699">
    <property type="component" value="Chromosome X"/>
</dbReference>
<dbReference type="GO" id="GO:0046872">
    <property type="term" value="F:metal ion binding"/>
    <property type="evidence" value="ECO:0007669"/>
    <property type="project" value="UniProtKB-KW"/>
</dbReference>
<comment type="subunit">
    <text evidence="2">Homodimer.</text>
</comment>
<dbReference type="NCBIfam" id="TIGR00184">
    <property type="entry name" value="purA"/>
    <property type="match status" value="1"/>
</dbReference>
<evidence type="ECO:0000256" key="7">
    <source>
        <dbReference type="ARBA" id="ARBA00022842"/>
    </source>
</evidence>
<dbReference type="EMBL" id="WJQU01000003">
    <property type="protein sequence ID" value="KAJ6638913.1"/>
    <property type="molecule type" value="Genomic_DNA"/>
</dbReference>
<evidence type="ECO:0000256" key="1">
    <source>
        <dbReference type="ARBA" id="ARBA00001946"/>
    </source>
</evidence>